<accession>A0AAV2YJ29</accession>
<sequence length="782" mass="86640">MADSDSDDELMSKLAGGFSHRVAHYEDCAHCNTPHASLPCTSCQEVYYCNEVRQTCKRRHFKAHRAFCISTRMQKEQSESEESEEESESEVEDNQRASGTRGGLLGDGNGAAGGVKVPGLTDKQLKRLLDLSAKAEAMANSKVIDDLQRQIAELKSMRASTSEAVAASSAAKLKDIKALEKKLKELEKRTESMQVGGAATNAFHTTQPVYTPLVVKADDAFKKYFKLKDMSMPIEQIKAKMEADGVNSALLDTPDAISPNDPGPAEGAYIPLTVGEDPKFKKYFKLKLMDMPIDQIKLKMEAEGVDPHYLDNPHSVSPNDPGVRWRRHSRVSGDPNSPVSPAYRMSLPGIPLAMPPASPSPAYEPLLVKDDPSFKKFFKLQQMGMPAEQIKMKMHAEGLDTSLLDRPDDVSPNDKGPPAAASDDVPKAPVSMEQLFSILMQHQHIIQQGLGGGNAPNSGNSARSSFTNVSAPPSSVEDQMAKELAAAESAIDDIFGDEHQRKGSGGMSMIEQLEKKARKEGNKKIVDNRDEINRLVKLVLETELSSDEEAIKFYSEVCQQLDHLGLSLGVDAVQTWSARLLIKNKDTKDWYFSEQERLDAGNAYVRMWGLSFLERDAGQLIAKRQQILNAPTTLRAVVKNKVELIERFTQLLKDAVKLKHKIFKNNLFPAEVRRLQEHRIPERFEERGVELIDAGTVLADAAMDLAEEEFRVLAATTRAKKIRAHTVVHVAERTIQFVGIVKKIGAKGVSVARLTDIETKMQEIKDAFLGQEEHEEEEDDVL</sequence>
<dbReference type="PANTHER" id="PTHR13015:SF0">
    <property type="entry name" value="WASH COMPLEX SUBUNIT 3"/>
    <property type="match status" value="1"/>
</dbReference>
<dbReference type="GO" id="GO:0006887">
    <property type="term" value="P:exocytosis"/>
    <property type="evidence" value="ECO:0007669"/>
    <property type="project" value="TreeGrafter"/>
</dbReference>
<dbReference type="GO" id="GO:0071203">
    <property type="term" value="C:WASH complex"/>
    <property type="evidence" value="ECO:0007669"/>
    <property type="project" value="InterPro"/>
</dbReference>
<feature type="region of interest" description="Disordered" evidence="3">
    <location>
        <begin position="402"/>
        <end position="427"/>
    </location>
</feature>
<dbReference type="PANTHER" id="PTHR13015">
    <property type="entry name" value="PROTEIN AD-016-RELATED"/>
    <property type="match status" value="1"/>
</dbReference>
<reference evidence="4" key="1">
    <citation type="submission" date="2022-11" db="EMBL/GenBank/DDBJ databases">
        <authorList>
            <person name="Morgan W.R."/>
            <person name="Tartar A."/>
        </authorList>
    </citation>
    <scope>NUCLEOTIDE SEQUENCE</scope>
    <source>
        <strain evidence="4">ARSEF 373</strain>
    </source>
</reference>
<gene>
    <name evidence="4" type="ORF">N0F65_006534</name>
</gene>
<dbReference type="Pfam" id="PF10152">
    <property type="entry name" value="CCDC53"/>
    <property type="match status" value="3"/>
</dbReference>
<feature type="coiled-coil region" evidence="2">
    <location>
        <begin position="144"/>
        <end position="196"/>
    </location>
</feature>
<evidence type="ECO:0000313" key="4">
    <source>
        <dbReference type="EMBL" id="DAZ93546.1"/>
    </source>
</evidence>
<comment type="caution">
    <text evidence="4">The sequence shown here is derived from an EMBL/GenBank/DDBJ whole genome shotgun (WGS) entry which is preliminary data.</text>
</comment>
<evidence type="ECO:0000313" key="5">
    <source>
        <dbReference type="Proteomes" id="UP001146120"/>
    </source>
</evidence>
<dbReference type="EMBL" id="DAKRPA010000308">
    <property type="protein sequence ID" value="DAZ93546.1"/>
    <property type="molecule type" value="Genomic_DNA"/>
</dbReference>
<evidence type="ECO:0008006" key="6">
    <source>
        <dbReference type="Google" id="ProtNLM"/>
    </source>
</evidence>
<feature type="compositionally biased region" description="Gly residues" evidence="3">
    <location>
        <begin position="100"/>
        <end position="110"/>
    </location>
</feature>
<feature type="region of interest" description="Disordered" evidence="3">
    <location>
        <begin position="448"/>
        <end position="479"/>
    </location>
</feature>
<dbReference type="GO" id="GO:0030041">
    <property type="term" value="P:actin filament polymerization"/>
    <property type="evidence" value="ECO:0007669"/>
    <property type="project" value="TreeGrafter"/>
</dbReference>
<feature type="compositionally biased region" description="Acidic residues" evidence="3">
    <location>
        <begin position="79"/>
        <end position="92"/>
    </location>
</feature>
<proteinExistence type="inferred from homology"/>
<keyword evidence="2" id="KW-0175">Coiled coil</keyword>
<protein>
    <recommendedName>
        <fullName evidence="6">MYND-type domain-containing protein</fullName>
    </recommendedName>
</protein>
<comment type="similarity">
    <text evidence="1">Belongs to the CCDC53 family.</text>
</comment>
<feature type="compositionally biased region" description="Low complexity" evidence="3">
    <location>
        <begin position="455"/>
        <end position="465"/>
    </location>
</feature>
<dbReference type="Gene3D" id="6.10.140.2220">
    <property type="match status" value="1"/>
</dbReference>
<evidence type="ECO:0000256" key="3">
    <source>
        <dbReference type="SAM" id="MobiDB-lite"/>
    </source>
</evidence>
<dbReference type="InterPro" id="IPR019309">
    <property type="entry name" value="WASHC3"/>
</dbReference>
<evidence type="ECO:0000256" key="2">
    <source>
        <dbReference type="SAM" id="Coils"/>
    </source>
</evidence>
<feature type="region of interest" description="Disordered" evidence="3">
    <location>
        <begin position="72"/>
        <end position="110"/>
    </location>
</feature>
<organism evidence="4 5">
    <name type="scientific">Lagenidium giganteum</name>
    <dbReference type="NCBI Taxonomy" id="4803"/>
    <lineage>
        <taxon>Eukaryota</taxon>
        <taxon>Sar</taxon>
        <taxon>Stramenopiles</taxon>
        <taxon>Oomycota</taxon>
        <taxon>Peronosporomycetes</taxon>
        <taxon>Pythiales</taxon>
        <taxon>Pythiaceae</taxon>
    </lineage>
</organism>
<reference evidence="4" key="2">
    <citation type="journal article" date="2023" name="Microbiol Resour">
        <title>Decontamination and Annotation of the Draft Genome Sequence of the Oomycete Lagenidium giganteum ARSEF 373.</title>
        <authorList>
            <person name="Morgan W.R."/>
            <person name="Tartar A."/>
        </authorList>
    </citation>
    <scope>NUCLEOTIDE SEQUENCE</scope>
    <source>
        <strain evidence="4">ARSEF 373</strain>
    </source>
</reference>
<evidence type="ECO:0000256" key="1">
    <source>
        <dbReference type="ARBA" id="ARBA00006290"/>
    </source>
</evidence>
<dbReference type="AlphaFoldDB" id="A0AAV2YJ29"/>
<dbReference type="Proteomes" id="UP001146120">
    <property type="component" value="Unassembled WGS sequence"/>
</dbReference>
<feature type="compositionally biased region" description="Polar residues" evidence="3">
    <location>
        <begin position="466"/>
        <end position="477"/>
    </location>
</feature>
<feature type="region of interest" description="Disordered" evidence="3">
    <location>
        <begin position="309"/>
        <end position="340"/>
    </location>
</feature>
<name>A0AAV2YJ29_9STRA</name>
<keyword evidence="5" id="KW-1185">Reference proteome</keyword>